<feature type="transmembrane region" description="Helical" evidence="2">
    <location>
        <begin position="104"/>
        <end position="123"/>
    </location>
</feature>
<dbReference type="Pfam" id="PF01554">
    <property type="entry name" value="MatE"/>
    <property type="match status" value="1"/>
</dbReference>
<keyword evidence="5" id="KW-1185">Reference proteome</keyword>
<dbReference type="AlphaFoldDB" id="A0AAV0STE8"/>
<evidence type="ECO:0000313" key="5">
    <source>
        <dbReference type="Proteomes" id="UP001157938"/>
    </source>
</evidence>
<dbReference type="Proteomes" id="UP001159659">
    <property type="component" value="Unassembled WGS sequence"/>
</dbReference>
<proteinExistence type="inferred from homology"/>
<reference evidence="4" key="2">
    <citation type="submission" date="2022-12" db="EMBL/GenBank/DDBJ databases">
        <authorList>
            <person name="Webb A."/>
        </authorList>
    </citation>
    <scope>NUCLEOTIDE SEQUENCE</scope>
    <source>
        <strain evidence="4">Pf2</strain>
    </source>
</reference>
<dbReference type="InterPro" id="IPR002528">
    <property type="entry name" value="MATE_fam"/>
</dbReference>
<dbReference type="PANTHER" id="PTHR11206">
    <property type="entry name" value="MULTIDRUG RESISTANCE PROTEIN"/>
    <property type="match status" value="1"/>
</dbReference>
<accession>A0AAV0STE8</accession>
<reference evidence="3 5" key="1">
    <citation type="submission" date="2021-11" db="EMBL/GenBank/DDBJ databases">
        <authorList>
            <person name="Islam A."/>
            <person name="Islam S."/>
            <person name="Flora M.S."/>
            <person name="Rahman M."/>
            <person name="Ziaur R.M."/>
            <person name="Epstein J.H."/>
            <person name="Hassan M."/>
            <person name="Klassen M."/>
            <person name="Woodard K."/>
            <person name="Webb A."/>
            <person name="Webby R.J."/>
            <person name="El Zowalaty M.E."/>
        </authorList>
    </citation>
    <scope>NUCLEOTIDE SEQUENCE [LARGE SCALE GENOMIC DNA]</scope>
    <source>
        <strain evidence="3">Pf1</strain>
    </source>
</reference>
<feature type="transmembrane region" description="Helical" evidence="2">
    <location>
        <begin position="129"/>
        <end position="148"/>
    </location>
</feature>
<comment type="similarity">
    <text evidence="1">Belongs to the multi antimicrobial extrusion (MATE) (TC 2.A.66.1) family.</text>
</comment>
<dbReference type="EMBL" id="CANTFK010000180">
    <property type="protein sequence ID" value="CAI5707945.1"/>
    <property type="molecule type" value="Genomic_DNA"/>
</dbReference>
<gene>
    <name evidence="3" type="ORF">PFR001_LOCUS3955</name>
    <name evidence="4" type="ORF">PFR002_LOCUS1707</name>
</gene>
<keyword evidence="2" id="KW-0812">Transmembrane</keyword>
<keyword evidence="2" id="KW-1133">Transmembrane helix</keyword>
<dbReference type="EMBL" id="CAKLBC010000822">
    <property type="protein sequence ID" value="CAH0488473.1"/>
    <property type="molecule type" value="Genomic_DNA"/>
</dbReference>
<name>A0AAV0STE8_9STRA</name>
<evidence type="ECO:0000256" key="2">
    <source>
        <dbReference type="SAM" id="Phobius"/>
    </source>
</evidence>
<sequence>MAFERVALYQVVVWLEYEGSSRTWVSTVFLLLTLAISSMISVTLYLLRGEIPKLFLDDAEGISRAAGMLAVWAPLEVLDGLNAVTQGIFRGAGKQKVAATVNAVAYYVYAIPTAGLLGFHFFLGVEWLWIGFGFGMFVNASLQLYMPLERWTWVKPAREAQKRTAE</sequence>
<dbReference type="GO" id="GO:0042910">
    <property type="term" value="F:xenobiotic transmembrane transporter activity"/>
    <property type="evidence" value="ECO:0007669"/>
    <property type="project" value="InterPro"/>
</dbReference>
<evidence type="ECO:0000313" key="6">
    <source>
        <dbReference type="Proteomes" id="UP001159659"/>
    </source>
</evidence>
<evidence type="ECO:0000313" key="3">
    <source>
        <dbReference type="EMBL" id="CAH0488473.1"/>
    </source>
</evidence>
<dbReference type="GO" id="GO:0016020">
    <property type="term" value="C:membrane"/>
    <property type="evidence" value="ECO:0007669"/>
    <property type="project" value="InterPro"/>
</dbReference>
<evidence type="ECO:0000313" key="4">
    <source>
        <dbReference type="EMBL" id="CAI5707945.1"/>
    </source>
</evidence>
<evidence type="ECO:0000256" key="1">
    <source>
        <dbReference type="ARBA" id="ARBA00010199"/>
    </source>
</evidence>
<dbReference type="Proteomes" id="UP001157938">
    <property type="component" value="Unassembled WGS sequence"/>
</dbReference>
<protein>
    <submittedName>
        <fullName evidence="4">Uncharacterized protein</fullName>
    </submittedName>
</protein>
<feature type="transmembrane region" description="Helical" evidence="2">
    <location>
        <begin position="24"/>
        <end position="47"/>
    </location>
</feature>
<comment type="caution">
    <text evidence="4">The sequence shown here is derived from an EMBL/GenBank/DDBJ whole genome shotgun (WGS) entry which is preliminary data.</text>
</comment>
<organism evidence="4 6">
    <name type="scientific">Peronospora farinosa</name>
    <dbReference type="NCBI Taxonomy" id="134698"/>
    <lineage>
        <taxon>Eukaryota</taxon>
        <taxon>Sar</taxon>
        <taxon>Stramenopiles</taxon>
        <taxon>Oomycota</taxon>
        <taxon>Peronosporomycetes</taxon>
        <taxon>Peronosporales</taxon>
        <taxon>Peronosporaceae</taxon>
        <taxon>Peronospora</taxon>
    </lineage>
</organism>
<keyword evidence="2" id="KW-0472">Membrane</keyword>
<dbReference type="GO" id="GO:0015297">
    <property type="term" value="F:antiporter activity"/>
    <property type="evidence" value="ECO:0007669"/>
    <property type="project" value="InterPro"/>
</dbReference>